<name>A0ABT5X8J8_9EURY</name>
<feature type="transmembrane region" description="Helical" evidence="1">
    <location>
        <begin position="58"/>
        <end position="79"/>
    </location>
</feature>
<dbReference type="RefSeq" id="WP_316966774.1">
    <property type="nucleotide sequence ID" value="NZ_JARFPK010000025.1"/>
</dbReference>
<evidence type="ECO:0000313" key="2">
    <source>
        <dbReference type="EMBL" id="MDF0591031.1"/>
    </source>
</evidence>
<dbReference type="Proteomes" id="UP001220010">
    <property type="component" value="Unassembled WGS sequence"/>
</dbReference>
<feature type="transmembrane region" description="Helical" evidence="1">
    <location>
        <begin position="12"/>
        <end position="28"/>
    </location>
</feature>
<keyword evidence="1" id="KW-0812">Transmembrane</keyword>
<gene>
    <name evidence="2" type="ORF">P0O15_07600</name>
</gene>
<proteinExistence type="predicted"/>
<evidence type="ECO:0000313" key="3">
    <source>
        <dbReference type="Proteomes" id="UP001220010"/>
    </source>
</evidence>
<keyword evidence="1" id="KW-1133">Transmembrane helix</keyword>
<keyword evidence="1" id="KW-0472">Membrane</keyword>
<evidence type="ECO:0000256" key="1">
    <source>
        <dbReference type="SAM" id="Phobius"/>
    </source>
</evidence>
<feature type="transmembrane region" description="Helical" evidence="1">
    <location>
        <begin position="35"/>
        <end position="52"/>
    </location>
</feature>
<protein>
    <submittedName>
        <fullName evidence="2">Uncharacterized protein</fullName>
    </submittedName>
</protein>
<comment type="caution">
    <text evidence="2">The sequence shown here is derived from an EMBL/GenBank/DDBJ whole genome shotgun (WGS) entry which is preliminary data.</text>
</comment>
<organism evidence="2 3">
    <name type="scientific">Candidatus Methanocrinis natronophilus</name>
    <dbReference type="NCBI Taxonomy" id="3033396"/>
    <lineage>
        <taxon>Archaea</taxon>
        <taxon>Methanobacteriati</taxon>
        <taxon>Methanobacteriota</taxon>
        <taxon>Stenosarchaea group</taxon>
        <taxon>Methanomicrobia</taxon>
        <taxon>Methanotrichales</taxon>
        <taxon>Methanotrichaceae</taxon>
        <taxon>Methanocrinis</taxon>
    </lineage>
</organism>
<keyword evidence="3" id="KW-1185">Reference proteome</keyword>
<reference evidence="2 3" key="1">
    <citation type="submission" date="2023-03" db="EMBL/GenBank/DDBJ databases">
        <title>WGS of Methanotrichaceae archaeon Mx.</title>
        <authorList>
            <person name="Sorokin D.Y."/>
            <person name="Merkel A.Y."/>
        </authorList>
    </citation>
    <scope>NUCLEOTIDE SEQUENCE [LARGE SCALE GENOMIC DNA]</scope>
    <source>
        <strain evidence="2 3">Mx</strain>
    </source>
</reference>
<accession>A0ABT5X8J8</accession>
<dbReference type="EMBL" id="JARFPK010000025">
    <property type="protein sequence ID" value="MDF0591031.1"/>
    <property type="molecule type" value="Genomic_DNA"/>
</dbReference>
<sequence>MFPTTLPPDPLILVGMVLISVGILYTLISSRAGVVLVGLGTVATGIFLFTIVPNAFNPVAFCVNGLMVLCGLWMVDIGARTPGSWR</sequence>